<evidence type="ECO:0000256" key="2">
    <source>
        <dbReference type="SAM" id="Phobius"/>
    </source>
</evidence>
<feature type="region of interest" description="Disordered" evidence="1">
    <location>
        <begin position="1"/>
        <end position="42"/>
    </location>
</feature>
<reference evidence="3 4" key="1">
    <citation type="journal article" date="2020" name="Microorganisms">
        <title>Osmotic Adaptation and Compatible Solute Biosynthesis of Phototrophic Bacteria as Revealed from Genome Analyses.</title>
        <authorList>
            <person name="Imhoff J.F."/>
            <person name="Rahn T."/>
            <person name="Kunzel S."/>
            <person name="Keller A."/>
            <person name="Neulinger S.C."/>
        </authorList>
    </citation>
    <scope>NUCLEOTIDE SEQUENCE [LARGE SCALE GENOMIC DNA]</scope>
    <source>
        <strain evidence="3 4">DSM 9895</strain>
    </source>
</reference>
<proteinExistence type="predicted"/>
<organism evidence="3 4">
    <name type="scientific">Rhodovibrio sodomensis</name>
    <dbReference type="NCBI Taxonomy" id="1088"/>
    <lineage>
        <taxon>Bacteria</taxon>
        <taxon>Pseudomonadati</taxon>
        <taxon>Pseudomonadota</taxon>
        <taxon>Alphaproteobacteria</taxon>
        <taxon>Rhodospirillales</taxon>
        <taxon>Rhodovibrionaceae</taxon>
        <taxon>Rhodovibrio</taxon>
    </lineage>
</organism>
<accession>A0ABS1DFX5</accession>
<evidence type="ECO:0000313" key="4">
    <source>
        <dbReference type="Proteomes" id="UP001296873"/>
    </source>
</evidence>
<dbReference type="EMBL" id="NRRL01000032">
    <property type="protein sequence ID" value="MBK1668891.1"/>
    <property type="molecule type" value="Genomic_DNA"/>
</dbReference>
<feature type="compositionally biased region" description="Low complexity" evidence="1">
    <location>
        <begin position="20"/>
        <end position="36"/>
    </location>
</feature>
<protein>
    <submittedName>
        <fullName evidence="3">Uncharacterized protein</fullName>
    </submittedName>
</protein>
<dbReference type="Proteomes" id="UP001296873">
    <property type="component" value="Unassembled WGS sequence"/>
</dbReference>
<evidence type="ECO:0000313" key="3">
    <source>
        <dbReference type="EMBL" id="MBK1668891.1"/>
    </source>
</evidence>
<gene>
    <name evidence="3" type="ORF">CKO28_12705</name>
</gene>
<evidence type="ECO:0000256" key="1">
    <source>
        <dbReference type="SAM" id="MobiDB-lite"/>
    </source>
</evidence>
<name>A0ABS1DFX5_9PROT</name>
<keyword evidence="4" id="KW-1185">Reference proteome</keyword>
<keyword evidence="2" id="KW-0812">Transmembrane</keyword>
<keyword evidence="2" id="KW-1133">Transmembrane helix</keyword>
<sequence>MRRARDMTATLGETYASRDGQTTGAAAGQTAPYAGARRSRSVRRVRRDLTTGLAQTAGSHRVAAAMVGLLAGVALAGACVQAVAG</sequence>
<keyword evidence="2" id="KW-0472">Membrane</keyword>
<feature type="transmembrane region" description="Helical" evidence="2">
    <location>
        <begin position="62"/>
        <end position="84"/>
    </location>
</feature>
<comment type="caution">
    <text evidence="3">The sequence shown here is derived from an EMBL/GenBank/DDBJ whole genome shotgun (WGS) entry which is preliminary data.</text>
</comment>